<proteinExistence type="predicted"/>
<keyword evidence="1" id="KW-1133">Transmembrane helix</keyword>
<reference evidence="2" key="1">
    <citation type="submission" date="2018-05" db="EMBL/GenBank/DDBJ databases">
        <authorList>
            <person name="Lanie J.A."/>
            <person name="Ng W.-L."/>
            <person name="Kazmierczak K.M."/>
            <person name="Andrzejewski T.M."/>
            <person name="Davidsen T.M."/>
            <person name="Wayne K.J."/>
            <person name="Tettelin H."/>
            <person name="Glass J.I."/>
            <person name="Rusch D."/>
            <person name="Podicherti R."/>
            <person name="Tsui H.-C.T."/>
            <person name="Winkler M.E."/>
        </authorList>
    </citation>
    <scope>NUCLEOTIDE SEQUENCE</scope>
</reference>
<feature type="transmembrane region" description="Helical" evidence="1">
    <location>
        <begin position="6"/>
        <end position="26"/>
    </location>
</feature>
<protein>
    <submittedName>
        <fullName evidence="2">Uncharacterized protein</fullName>
    </submittedName>
</protein>
<sequence>MMKNRSVHYVIVFHFTTVPLMINIIVKIIF</sequence>
<accession>A0A382ACK4</accession>
<keyword evidence="1" id="KW-0812">Transmembrane</keyword>
<evidence type="ECO:0000313" key="2">
    <source>
        <dbReference type="EMBL" id="SVA98812.1"/>
    </source>
</evidence>
<evidence type="ECO:0000256" key="1">
    <source>
        <dbReference type="SAM" id="Phobius"/>
    </source>
</evidence>
<organism evidence="2">
    <name type="scientific">marine metagenome</name>
    <dbReference type="NCBI Taxonomy" id="408172"/>
    <lineage>
        <taxon>unclassified sequences</taxon>
        <taxon>metagenomes</taxon>
        <taxon>ecological metagenomes</taxon>
    </lineage>
</organism>
<gene>
    <name evidence="2" type="ORF">METZ01_LOCUS151666</name>
</gene>
<dbReference type="AlphaFoldDB" id="A0A382ACK4"/>
<keyword evidence="1" id="KW-0472">Membrane</keyword>
<dbReference type="EMBL" id="UINC01024683">
    <property type="protein sequence ID" value="SVA98812.1"/>
    <property type="molecule type" value="Genomic_DNA"/>
</dbReference>
<name>A0A382ACK4_9ZZZZ</name>